<protein>
    <submittedName>
        <fullName evidence="2">Class I SAM-dependent methyltransferase</fullName>
    </submittedName>
</protein>
<reference evidence="2 3" key="1">
    <citation type="submission" date="2022-10" db="EMBL/GenBank/DDBJ databases">
        <title>Defluviimonas sp. nov., isolated from ocean surface sediments.</title>
        <authorList>
            <person name="He W."/>
            <person name="Wang L."/>
            <person name="Zhang D.-F."/>
        </authorList>
    </citation>
    <scope>NUCLEOTIDE SEQUENCE [LARGE SCALE GENOMIC DNA]</scope>
    <source>
        <strain evidence="2 3">WL0050</strain>
    </source>
</reference>
<evidence type="ECO:0000313" key="3">
    <source>
        <dbReference type="Proteomes" id="UP001652564"/>
    </source>
</evidence>
<accession>A0ABT2ZPX3</accession>
<dbReference type="GO" id="GO:0032259">
    <property type="term" value="P:methylation"/>
    <property type="evidence" value="ECO:0007669"/>
    <property type="project" value="UniProtKB-KW"/>
</dbReference>
<gene>
    <name evidence="2" type="ORF">OEZ71_12930</name>
</gene>
<keyword evidence="3" id="KW-1185">Reference proteome</keyword>
<dbReference type="EMBL" id="JAOWKZ010000003">
    <property type="protein sequence ID" value="MCV2873199.1"/>
    <property type="molecule type" value="Genomic_DNA"/>
</dbReference>
<proteinExistence type="predicted"/>
<dbReference type="InterPro" id="IPR029063">
    <property type="entry name" value="SAM-dependent_MTases_sf"/>
</dbReference>
<evidence type="ECO:0000256" key="1">
    <source>
        <dbReference type="SAM" id="MobiDB-lite"/>
    </source>
</evidence>
<dbReference type="Gene3D" id="3.40.50.150">
    <property type="entry name" value="Vaccinia Virus protein VP39"/>
    <property type="match status" value="1"/>
</dbReference>
<sequence>MFEQILKNIGSQSRICRQLYEPRSGGYHLPVRMQAERLSEEAIGTYRSKYPEVRYDCVELPVADLLASLVLNTGSTTIIETGTSRGFSTCHLAAAARIVATDAVVHTLDAKLGPNRFFESEDIAESIVATIGNSLEFDVQDRLDGRRIDFLFLDSLHSFGHLNREIAYFGSKLKLGGIIVMHDTMCYDGLALLVLQMQRLPFFEAVTIPTHRSHGDRKRSCPGVSIFRKVAEFKPSEVTLPVLLPILETEAPFMNSRQIERVQGPLSLDRTYEIMVGEGGARGRNSTSLLEPTKLSRQG</sequence>
<name>A0ABT2ZPX3_9RHOB</name>
<dbReference type="GO" id="GO:0008168">
    <property type="term" value="F:methyltransferase activity"/>
    <property type="evidence" value="ECO:0007669"/>
    <property type="project" value="UniProtKB-KW"/>
</dbReference>
<dbReference type="SUPFAM" id="SSF53335">
    <property type="entry name" value="S-adenosyl-L-methionine-dependent methyltransferases"/>
    <property type="match status" value="1"/>
</dbReference>
<dbReference type="Proteomes" id="UP001652564">
    <property type="component" value="Unassembled WGS sequence"/>
</dbReference>
<feature type="region of interest" description="Disordered" evidence="1">
    <location>
        <begin position="279"/>
        <end position="299"/>
    </location>
</feature>
<organism evidence="2 3">
    <name type="scientific">Albidovulum litorale</name>
    <dbReference type="NCBI Taxonomy" id="2984134"/>
    <lineage>
        <taxon>Bacteria</taxon>
        <taxon>Pseudomonadati</taxon>
        <taxon>Pseudomonadota</taxon>
        <taxon>Alphaproteobacteria</taxon>
        <taxon>Rhodobacterales</taxon>
        <taxon>Paracoccaceae</taxon>
        <taxon>Albidovulum</taxon>
    </lineage>
</organism>
<feature type="compositionally biased region" description="Polar residues" evidence="1">
    <location>
        <begin position="284"/>
        <end position="299"/>
    </location>
</feature>
<evidence type="ECO:0000313" key="2">
    <source>
        <dbReference type="EMBL" id="MCV2873199.1"/>
    </source>
</evidence>
<comment type="caution">
    <text evidence="2">The sequence shown here is derived from an EMBL/GenBank/DDBJ whole genome shotgun (WGS) entry which is preliminary data.</text>
</comment>
<keyword evidence="2" id="KW-0489">Methyltransferase</keyword>
<keyword evidence="2" id="KW-0808">Transferase</keyword>
<dbReference type="Pfam" id="PF13578">
    <property type="entry name" value="Methyltransf_24"/>
    <property type="match status" value="1"/>
</dbReference>